<feature type="transmembrane region" description="Helical" evidence="1">
    <location>
        <begin position="81"/>
        <end position="104"/>
    </location>
</feature>
<dbReference type="RefSeq" id="WP_117714241.1">
    <property type="nucleotide sequence ID" value="NZ_QSTI01000001.1"/>
</dbReference>
<evidence type="ECO:0000313" key="2">
    <source>
        <dbReference type="EMBL" id="RGM52864.1"/>
    </source>
</evidence>
<feature type="transmembrane region" description="Helical" evidence="1">
    <location>
        <begin position="116"/>
        <end position="136"/>
    </location>
</feature>
<dbReference type="AlphaFoldDB" id="A0A3E4XEK3"/>
<keyword evidence="1" id="KW-0812">Transmembrane</keyword>
<organism evidence="2 3">
    <name type="scientific">Agathobacter rectalis</name>
    <dbReference type="NCBI Taxonomy" id="39491"/>
    <lineage>
        <taxon>Bacteria</taxon>
        <taxon>Bacillati</taxon>
        <taxon>Bacillota</taxon>
        <taxon>Clostridia</taxon>
        <taxon>Lachnospirales</taxon>
        <taxon>Lachnospiraceae</taxon>
        <taxon>Agathobacter</taxon>
    </lineage>
</organism>
<gene>
    <name evidence="2" type="ORF">DXC13_01255</name>
</gene>
<feature type="transmembrane region" description="Helical" evidence="1">
    <location>
        <begin position="7"/>
        <end position="25"/>
    </location>
</feature>
<sequence length="174" mass="20437">MKKLIEMLYPYVLSVVIFVLFKFVKNSLYQSKNINDALDAVITVSSLIIGFLGAVLPVIMSMKNDSKLVKYVFERDKDKLFLKYIKQTLIVGVLVIIVSVTVYFRDQYKGTWYEKWNIPILAYMLSCFLLCTYRCFSNMLNLIFMNDVELFSDDDSFRKKTSSELEFEKECKNR</sequence>
<keyword evidence="1" id="KW-1133">Transmembrane helix</keyword>
<dbReference type="EMBL" id="QSTI01000001">
    <property type="protein sequence ID" value="RGM52864.1"/>
    <property type="molecule type" value="Genomic_DNA"/>
</dbReference>
<dbReference type="Proteomes" id="UP000260717">
    <property type="component" value="Unassembled WGS sequence"/>
</dbReference>
<protein>
    <submittedName>
        <fullName evidence="2">Uncharacterized protein</fullName>
    </submittedName>
</protein>
<evidence type="ECO:0000256" key="1">
    <source>
        <dbReference type="SAM" id="Phobius"/>
    </source>
</evidence>
<name>A0A3E4XEK3_9FIRM</name>
<feature type="transmembrane region" description="Helical" evidence="1">
    <location>
        <begin position="37"/>
        <end position="60"/>
    </location>
</feature>
<reference evidence="2 3" key="1">
    <citation type="submission" date="2018-08" db="EMBL/GenBank/DDBJ databases">
        <title>A genome reference for cultivated species of the human gut microbiota.</title>
        <authorList>
            <person name="Zou Y."/>
            <person name="Xue W."/>
            <person name="Luo G."/>
        </authorList>
    </citation>
    <scope>NUCLEOTIDE SEQUENCE [LARGE SCALE GENOMIC DNA]</scope>
    <source>
        <strain evidence="2 3">OM08-12AT</strain>
    </source>
</reference>
<comment type="caution">
    <text evidence="2">The sequence shown here is derived from an EMBL/GenBank/DDBJ whole genome shotgun (WGS) entry which is preliminary data.</text>
</comment>
<evidence type="ECO:0000313" key="3">
    <source>
        <dbReference type="Proteomes" id="UP000260717"/>
    </source>
</evidence>
<accession>A0A3E4XEK3</accession>
<keyword evidence="1" id="KW-0472">Membrane</keyword>
<proteinExistence type="predicted"/>